<dbReference type="EMBL" id="JALIGE010000075">
    <property type="protein sequence ID" value="MCS2162725.1"/>
    <property type="molecule type" value="Genomic_DNA"/>
</dbReference>
<name>A0ABT2E4C5_9ENTR</name>
<protein>
    <submittedName>
        <fullName evidence="1">Uncharacterized protein</fullName>
    </submittedName>
</protein>
<evidence type="ECO:0000313" key="2">
    <source>
        <dbReference type="Proteomes" id="UP001205357"/>
    </source>
</evidence>
<accession>A0ABT2E4C5</accession>
<organism evidence="1 2">
    <name type="scientific">Scandinavium hiltneri</name>
    <dbReference type="NCBI Taxonomy" id="2926519"/>
    <lineage>
        <taxon>Bacteria</taxon>
        <taxon>Pseudomonadati</taxon>
        <taxon>Pseudomonadota</taxon>
        <taxon>Gammaproteobacteria</taxon>
        <taxon>Enterobacterales</taxon>
        <taxon>Enterobacteriaceae</taxon>
        <taxon>Scandinavium</taxon>
    </lineage>
</organism>
<comment type="caution">
    <text evidence="1">The sequence shown here is derived from an EMBL/GenBank/DDBJ whole genome shotgun (WGS) entry which is preliminary data.</text>
</comment>
<reference evidence="1 2" key="1">
    <citation type="submission" date="2022-04" db="EMBL/GenBank/DDBJ databases">
        <title>Proposal of a three novel species of Scandinavium, Scandinavium hiltneri, Scandinavium manionii, Scandinavium tedordense.</title>
        <authorList>
            <person name="Maddock D.W."/>
            <person name="Brady C.L."/>
            <person name="Denman S."/>
            <person name="Arnold D."/>
        </authorList>
    </citation>
    <scope>NUCLEOTIDE SEQUENCE [LARGE SCALE GENOMIC DNA]</scope>
    <source>
        <strain evidence="1 2">H11S7</strain>
    </source>
</reference>
<proteinExistence type="predicted"/>
<keyword evidence="2" id="KW-1185">Reference proteome</keyword>
<dbReference type="Proteomes" id="UP001205357">
    <property type="component" value="Unassembled WGS sequence"/>
</dbReference>
<gene>
    <name evidence="1" type="ORF">MUU47_16665</name>
</gene>
<evidence type="ECO:0000313" key="1">
    <source>
        <dbReference type="EMBL" id="MCS2162725.1"/>
    </source>
</evidence>
<sequence length="226" mass="25935">MSVFSPRRHVVTPVVKPAPKLLKGHYNLTSEINADTRRKMINSVTQYMDECLSMPGYNFNDSTMYADLPRMNYYIDNVLISVPGNKEASYHNLIRATSTPGHQWIQEKIRAISTFLHQAIFIDVYNSIPEWKCDRGEPWHINLVSLDNARTSNNFFISSSGEIKFICIANVCNIMFTDGTFRETVRNTSKISLQYTFRVVTDHREYCILRASNNAADKIILALDIL</sequence>
<dbReference type="RefSeq" id="WP_258994119.1">
    <property type="nucleotide sequence ID" value="NZ_JALIGF010000059.1"/>
</dbReference>